<accession>A0A160VI44</accession>
<organism evidence="1">
    <name type="scientific">hydrothermal vent metagenome</name>
    <dbReference type="NCBI Taxonomy" id="652676"/>
    <lineage>
        <taxon>unclassified sequences</taxon>
        <taxon>metagenomes</taxon>
        <taxon>ecological metagenomes</taxon>
    </lineage>
</organism>
<reference evidence="1" key="1">
    <citation type="submission" date="2015-10" db="EMBL/GenBank/DDBJ databases">
        <authorList>
            <person name="Gilbert D.G."/>
        </authorList>
    </citation>
    <scope>NUCLEOTIDE SEQUENCE</scope>
</reference>
<sequence>MAPLFQEVRRRNLAGCHRNHKELLGKRLMLDQFDRFFDLY</sequence>
<dbReference type="AlphaFoldDB" id="A0A160VI44"/>
<protein>
    <submittedName>
        <fullName evidence="1">Uncharacterized protein</fullName>
    </submittedName>
</protein>
<gene>
    <name evidence="1" type="ORF">MGWOODY_Mmi1840</name>
</gene>
<proteinExistence type="predicted"/>
<evidence type="ECO:0000313" key="1">
    <source>
        <dbReference type="EMBL" id="CUV10558.1"/>
    </source>
</evidence>
<dbReference type="EMBL" id="FAXC01000435">
    <property type="protein sequence ID" value="CUV10558.1"/>
    <property type="molecule type" value="Genomic_DNA"/>
</dbReference>
<name>A0A160VI44_9ZZZZ</name>